<sequence length="664" mass="74647">MNIQQQSINTIRVLGIEMINNAKSGHPGIVMSAAPMMYALFHDHLNYDIADLNYVNRDRFILSAGHGSALLYATMYVAGYKSLNSKDLKNFRKFSSKTPGHPESTMLDGVDFGTGPLGQGAATSVGFAMAEANLNARFNNIIDHYTYCLIGDGDMQEGVCQEALAVAGRYQLNKLIWLYDSNDVQLDGRVSNSTNFDVEMLVKSYKWNYILVKDGNDYEAISQAISQAKKSDRPTFIEVKTKLGYASSVEDSNKAHGSPFSGDEIKKIRAKFDYKNKPFTVSSEVKEHFESAINRGKEHSKAFIERLGVASLELREKFISQVEDEKIIFEESWINEFNVDCYDSTRNLFGKFFKKLTEVNDNILVVNCDLSGSTKVVTHNNKRFDINSYDQQLIDVGVREFLAGCIVNGITAHKGLKAVCSTFMAFSDYNKPAIRLGAINSLSSLYVFSHDSFNVGEDGPTHQPIEQLSSLRLIPEVLVYRPANFYELYTALKTAFDKDNNKPIVISTSRSEFNQYKVDPEEFDQGYYYLNKTKSPKLRLIATGSDTDTAMKLAKIFKKEKIEIDVISVPSVKKLKDKLADFDTLQEFKKCKNIVIESGVSNIWFEFVNLVIGVNDFGMSGNPNEVATYFSMDLESLVKSVSTILNLKKVYTQEEIEELIKNAN</sequence>
<dbReference type="InterPro" id="IPR020826">
    <property type="entry name" value="Transketolase_BS"/>
</dbReference>
<dbReference type="InterPro" id="IPR055152">
    <property type="entry name" value="Transketolase-like_C_2"/>
</dbReference>
<dbReference type="Gene3D" id="3.40.50.920">
    <property type="match status" value="1"/>
</dbReference>
<dbReference type="RefSeq" id="WP_255034695.1">
    <property type="nucleotide sequence ID" value="NZ_CP101414.1"/>
</dbReference>
<reference evidence="11 13" key="1">
    <citation type="submission" date="2021-11" db="EMBL/GenBank/DDBJ databases">
        <title>Description of Mycoplasma bradburyaesp. nov.from sea birds: a tribute to a great mycoplasmologist.</title>
        <authorList>
            <person name="Ramirez A.S."/>
            <person name="Poveda C."/>
            <person name="Suarez-Perez A."/>
            <person name="Rosales R.S."/>
            <person name="Dijkman R."/>
            <person name="Feberwee A."/>
            <person name="Spergser J."/>
            <person name="Szostak M.P."/>
            <person name="Ressel L."/>
            <person name="Calabuig P."/>
            <person name="Catania S."/>
            <person name="Gobbo F."/>
            <person name="Timofte D."/>
            <person name="Poveda J.B."/>
        </authorList>
    </citation>
    <scope>NUCLEOTIDE SEQUENCE</scope>
    <source>
        <strain evidence="10 13">T158</strain>
        <strain evidence="11">T264</strain>
    </source>
</reference>
<comment type="similarity">
    <text evidence="3">Belongs to the transketolase family.</text>
</comment>
<dbReference type="InterPro" id="IPR033247">
    <property type="entry name" value="Transketolase_fam"/>
</dbReference>
<evidence type="ECO:0000313" key="11">
    <source>
        <dbReference type="EMBL" id="MDC4183241.1"/>
    </source>
</evidence>
<accession>A0AAW6HNP9</accession>
<evidence type="ECO:0000256" key="8">
    <source>
        <dbReference type="ARBA" id="ARBA00049473"/>
    </source>
</evidence>
<evidence type="ECO:0000259" key="9">
    <source>
        <dbReference type="SMART" id="SM00861"/>
    </source>
</evidence>
<comment type="caution">
    <text evidence="11">The sequence shown here is derived from an EMBL/GenBank/DDBJ whole genome shotgun (WGS) entry which is preliminary data.</text>
</comment>
<evidence type="ECO:0000256" key="4">
    <source>
        <dbReference type="ARBA" id="ARBA00022679"/>
    </source>
</evidence>
<dbReference type="InterPro" id="IPR009014">
    <property type="entry name" value="Transketo_C/PFOR_II"/>
</dbReference>
<evidence type="ECO:0000256" key="1">
    <source>
        <dbReference type="ARBA" id="ARBA00001946"/>
    </source>
</evidence>
<dbReference type="CDD" id="cd02012">
    <property type="entry name" value="TPP_TK"/>
    <property type="match status" value="1"/>
</dbReference>
<dbReference type="InterPro" id="IPR005475">
    <property type="entry name" value="Transketolase-like_Pyr-bd"/>
</dbReference>
<dbReference type="GO" id="GO:0006098">
    <property type="term" value="P:pentose-phosphate shunt"/>
    <property type="evidence" value="ECO:0007669"/>
    <property type="project" value="TreeGrafter"/>
</dbReference>
<dbReference type="PANTHER" id="PTHR43522:SF2">
    <property type="entry name" value="TRANSKETOLASE 1-RELATED"/>
    <property type="match status" value="1"/>
</dbReference>
<keyword evidence="7" id="KW-0786">Thiamine pyrophosphate</keyword>
<evidence type="ECO:0000256" key="2">
    <source>
        <dbReference type="ARBA" id="ARBA00001964"/>
    </source>
</evidence>
<proteinExistence type="inferred from homology"/>
<name>A0AAW6HNP9_9MOLU</name>
<keyword evidence="13" id="KW-1185">Reference proteome</keyword>
<evidence type="ECO:0000256" key="5">
    <source>
        <dbReference type="ARBA" id="ARBA00022723"/>
    </source>
</evidence>
<dbReference type="PROSITE" id="PS00802">
    <property type="entry name" value="TRANSKETOLASE_2"/>
    <property type="match status" value="1"/>
</dbReference>
<evidence type="ECO:0000256" key="7">
    <source>
        <dbReference type="ARBA" id="ARBA00023052"/>
    </source>
</evidence>
<gene>
    <name evidence="10" type="ORF">LNO68_01505</name>
    <name evidence="11" type="ORF">LNO71_01085</name>
</gene>
<comment type="cofactor">
    <cofactor evidence="2">
        <name>thiamine diphosphate</name>
        <dbReference type="ChEBI" id="CHEBI:58937"/>
    </cofactor>
</comment>
<dbReference type="Proteomes" id="UP001216384">
    <property type="component" value="Unassembled WGS sequence"/>
</dbReference>
<dbReference type="SUPFAM" id="SSF52518">
    <property type="entry name" value="Thiamin diphosphate-binding fold (THDP-binding)"/>
    <property type="match status" value="2"/>
</dbReference>
<dbReference type="Proteomes" id="UP001220940">
    <property type="component" value="Unassembled WGS sequence"/>
</dbReference>
<comment type="cofactor">
    <cofactor evidence="1">
        <name>Mg(2+)</name>
        <dbReference type="ChEBI" id="CHEBI:18420"/>
    </cofactor>
</comment>
<evidence type="ECO:0000313" key="12">
    <source>
        <dbReference type="Proteomes" id="UP001216384"/>
    </source>
</evidence>
<dbReference type="InterPro" id="IPR049557">
    <property type="entry name" value="Transketolase_CS"/>
</dbReference>
<dbReference type="AlphaFoldDB" id="A0AAW6HNP9"/>
<dbReference type="Pfam" id="PF02779">
    <property type="entry name" value="Transket_pyr"/>
    <property type="match status" value="1"/>
</dbReference>
<dbReference type="GO" id="GO:0046872">
    <property type="term" value="F:metal ion binding"/>
    <property type="evidence" value="ECO:0007669"/>
    <property type="project" value="UniProtKB-KW"/>
</dbReference>
<evidence type="ECO:0000256" key="3">
    <source>
        <dbReference type="ARBA" id="ARBA00007131"/>
    </source>
</evidence>
<dbReference type="CDD" id="cd07033">
    <property type="entry name" value="TPP_PYR_DXS_TK_like"/>
    <property type="match status" value="1"/>
</dbReference>
<keyword evidence="6" id="KW-0460">Magnesium</keyword>
<feature type="domain" description="Transketolase-like pyrimidine-binding" evidence="9">
    <location>
        <begin position="343"/>
        <end position="515"/>
    </location>
</feature>
<dbReference type="GO" id="GO:0005829">
    <property type="term" value="C:cytosol"/>
    <property type="evidence" value="ECO:0007669"/>
    <property type="project" value="TreeGrafter"/>
</dbReference>
<dbReference type="Pfam" id="PF00456">
    <property type="entry name" value="Transketolase_N"/>
    <property type="match status" value="1"/>
</dbReference>
<dbReference type="InterPro" id="IPR005474">
    <property type="entry name" value="Transketolase_N"/>
</dbReference>
<dbReference type="InterPro" id="IPR029061">
    <property type="entry name" value="THDP-binding"/>
</dbReference>
<dbReference type="PANTHER" id="PTHR43522">
    <property type="entry name" value="TRANSKETOLASE"/>
    <property type="match status" value="1"/>
</dbReference>
<dbReference type="EMBL" id="JAJHZP010000011">
    <property type="protein sequence ID" value="MDC4183241.1"/>
    <property type="molecule type" value="Genomic_DNA"/>
</dbReference>
<organism evidence="11 12">
    <name type="scientific">Mycoplasma bradburyae</name>
    <dbReference type="NCBI Taxonomy" id="2963128"/>
    <lineage>
        <taxon>Bacteria</taxon>
        <taxon>Bacillati</taxon>
        <taxon>Mycoplasmatota</taxon>
        <taxon>Mollicutes</taxon>
        <taxon>Mycoplasmataceae</taxon>
        <taxon>Mycoplasma</taxon>
    </lineage>
</organism>
<evidence type="ECO:0000313" key="10">
    <source>
        <dbReference type="EMBL" id="MDC4181864.1"/>
    </source>
</evidence>
<keyword evidence="4" id="KW-0808">Transferase</keyword>
<dbReference type="EMBL" id="JAJHZM010000007">
    <property type="protein sequence ID" value="MDC4181864.1"/>
    <property type="molecule type" value="Genomic_DNA"/>
</dbReference>
<dbReference type="GO" id="GO:0004802">
    <property type="term" value="F:transketolase activity"/>
    <property type="evidence" value="ECO:0007669"/>
    <property type="project" value="UniProtKB-EC"/>
</dbReference>
<dbReference type="Gene3D" id="3.40.50.970">
    <property type="match status" value="2"/>
</dbReference>
<evidence type="ECO:0000256" key="6">
    <source>
        <dbReference type="ARBA" id="ARBA00022842"/>
    </source>
</evidence>
<dbReference type="PROSITE" id="PS00801">
    <property type="entry name" value="TRANSKETOLASE_1"/>
    <property type="match status" value="1"/>
</dbReference>
<evidence type="ECO:0000313" key="13">
    <source>
        <dbReference type="Proteomes" id="UP001220940"/>
    </source>
</evidence>
<dbReference type="SUPFAM" id="SSF52922">
    <property type="entry name" value="TK C-terminal domain-like"/>
    <property type="match status" value="1"/>
</dbReference>
<dbReference type="Pfam" id="PF22613">
    <property type="entry name" value="Transketolase_C_1"/>
    <property type="match status" value="1"/>
</dbReference>
<dbReference type="SMART" id="SM00861">
    <property type="entry name" value="Transket_pyr"/>
    <property type="match status" value="1"/>
</dbReference>
<comment type="catalytic activity">
    <reaction evidence="8">
        <text>D-sedoheptulose 7-phosphate + D-glyceraldehyde 3-phosphate = aldehydo-D-ribose 5-phosphate + D-xylulose 5-phosphate</text>
        <dbReference type="Rhea" id="RHEA:10508"/>
        <dbReference type="ChEBI" id="CHEBI:57483"/>
        <dbReference type="ChEBI" id="CHEBI:57737"/>
        <dbReference type="ChEBI" id="CHEBI:58273"/>
        <dbReference type="ChEBI" id="CHEBI:59776"/>
        <dbReference type="EC" id="2.2.1.1"/>
    </reaction>
</comment>
<keyword evidence="5" id="KW-0479">Metal-binding</keyword>
<protein>
    <submittedName>
        <fullName evidence="11">Transketolase</fullName>
    </submittedName>
</protein>